<keyword evidence="2" id="KW-1185">Reference proteome</keyword>
<dbReference type="Proteomes" id="UP000821845">
    <property type="component" value="Chromosome 1"/>
</dbReference>
<sequence length="225" mass="24406">MLAKAQQPLGDFQVPVGDQQLPVRGTILVVRKLGDSTAAVVTFEGTKLPLLLFYHCVVRYVRPYKKTLTAWARCGTIGHRPHVCPHPNSDRCVKCGTLAPEGLTKHDCHPKCLLATVLTRSELEGARESTGSSRSPRHLEGLRHHSMTRVYLPGTARLPVSGRHSPLVASTASPQVSSWAARGCCSHASPSLPGCPSFLELAALRKQNADLQRQIALLIMQVASL</sequence>
<organism evidence="1 2">
    <name type="scientific">Hyalomma asiaticum</name>
    <name type="common">Tick</name>
    <dbReference type="NCBI Taxonomy" id="266040"/>
    <lineage>
        <taxon>Eukaryota</taxon>
        <taxon>Metazoa</taxon>
        <taxon>Ecdysozoa</taxon>
        <taxon>Arthropoda</taxon>
        <taxon>Chelicerata</taxon>
        <taxon>Arachnida</taxon>
        <taxon>Acari</taxon>
        <taxon>Parasitiformes</taxon>
        <taxon>Ixodida</taxon>
        <taxon>Ixodoidea</taxon>
        <taxon>Ixodidae</taxon>
        <taxon>Hyalomminae</taxon>
        <taxon>Hyalomma</taxon>
    </lineage>
</organism>
<gene>
    <name evidence="1" type="ORF">HPB50_004277</name>
</gene>
<name>A0ACB7TBW1_HYAAI</name>
<reference evidence="1" key="1">
    <citation type="submission" date="2020-05" db="EMBL/GenBank/DDBJ databases">
        <title>Large-scale comparative analyses of tick genomes elucidate their genetic diversity and vector capacities.</title>
        <authorList>
            <person name="Jia N."/>
            <person name="Wang J."/>
            <person name="Shi W."/>
            <person name="Du L."/>
            <person name="Sun Y."/>
            <person name="Zhan W."/>
            <person name="Jiang J."/>
            <person name="Wang Q."/>
            <person name="Zhang B."/>
            <person name="Ji P."/>
            <person name="Sakyi L.B."/>
            <person name="Cui X."/>
            <person name="Yuan T."/>
            <person name="Jiang B."/>
            <person name="Yang W."/>
            <person name="Lam T.T.-Y."/>
            <person name="Chang Q."/>
            <person name="Ding S."/>
            <person name="Wang X."/>
            <person name="Zhu J."/>
            <person name="Ruan X."/>
            <person name="Zhao L."/>
            <person name="Wei J."/>
            <person name="Que T."/>
            <person name="Du C."/>
            <person name="Cheng J."/>
            <person name="Dai P."/>
            <person name="Han X."/>
            <person name="Huang E."/>
            <person name="Gao Y."/>
            <person name="Liu J."/>
            <person name="Shao H."/>
            <person name="Ye R."/>
            <person name="Li L."/>
            <person name="Wei W."/>
            <person name="Wang X."/>
            <person name="Wang C."/>
            <person name="Yang T."/>
            <person name="Huo Q."/>
            <person name="Li W."/>
            <person name="Guo W."/>
            <person name="Chen H."/>
            <person name="Zhou L."/>
            <person name="Ni X."/>
            <person name="Tian J."/>
            <person name="Zhou Y."/>
            <person name="Sheng Y."/>
            <person name="Liu T."/>
            <person name="Pan Y."/>
            <person name="Xia L."/>
            <person name="Li J."/>
            <person name="Zhao F."/>
            <person name="Cao W."/>
        </authorList>
    </citation>
    <scope>NUCLEOTIDE SEQUENCE</scope>
    <source>
        <strain evidence="1">Hyas-2018</strain>
    </source>
</reference>
<evidence type="ECO:0000313" key="2">
    <source>
        <dbReference type="Proteomes" id="UP000821845"/>
    </source>
</evidence>
<evidence type="ECO:0000313" key="1">
    <source>
        <dbReference type="EMBL" id="KAH6944626.1"/>
    </source>
</evidence>
<comment type="caution">
    <text evidence="1">The sequence shown here is derived from an EMBL/GenBank/DDBJ whole genome shotgun (WGS) entry which is preliminary data.</text>
</comment>
<dbReference type="EMBL" id="CM023481">
    <property type="protein sequence ID" value="KAH6944626.1"/>
    <property type="molecule type" value="Genomic_DNA"/>
</dbReference>
<proteinExistence type="predicted"/>
<protein>
    <submittedName>
        <fullName evidence="1">Uncharacterized protein</fullName>
    </submittedName>
</protein>
<accession>A0ACB7TBW1</accession>